<feature type="active site" evidence="8">
    <location>
        <position position="472"/>
    </location>
</feature>
<evidence type="ECO:0000256" key="6">
    <source>
        <dbReference type="ARBA" id="ARBA00022801"/>
    </source>
</evidence>
<keyword evidence="12" id="KW-1185">Reference proteome</keyword>
<evidence type="ECO:0000256" key="2">
    <source>
        <dbReference type="ARBA" id="ARBA00011083"/>
    </source>
</evidence>
<evidence type="ECO:0000256" key="3">
    <source>
        <dbReference type="ARBA" id="ARBA00012886"/>
    </source>
</evidence>
<keyword evidence="4" id="KW-0964">Secreted</keyword>
<dbReference type="AlphaFoldDB" id="A0A388M1A3"/>
<keyword evidence="6 8" id="KW-0378">Hydrolase</keyword>
<comment type="catalytic activity">
    <reaction evidence="8">
        <text>(6S)-5,6,7,8-tetrahydrofolyl-(gamma-L-Glu)(n) + (n-1) H2O = (6S)-5,6,7,8-tetrahydrofolate + (n-1) L-glutamate</text>
        <dbReference type="Rhea" id="RHEA:56784"/>
        <dbReference type="Rhea" id="RHEA-COMP:14738"/>
        <dbReference type="ChEBI" id="CHEBI:15377"/>
        <dbReference type="ChEBI" id="CHEBI:29985"/>
        <dbReference type="ChEBI" id="CHEBI:57453"/>
        <dbReference type="ChEBI" id="CHEBI:141005"/>
        <dbReference type="EC" id="3.4.19.9"/>
    </reaction>
</comment>
<dbReference type="Gramene" id="GBG88259">
    <property type="protein sequence ID" value="GBG88259"/>
    <property type="gene ID" value="CBR_g46825"/>
</dbReference>
<dbReference type="Proteomes" id="UP000265515">
    <property type="component" value="Unassembled WGS sequence"/>
</dbReference>
<evidence type="ECO:0000313" key="11">
    <source>
        <dbReference type="EMBL" id="GBG88259.1"/>
    </source>
</evidence>
<dbReference type="PROSITE" id="PS51275">
    <property type="entry name" value="PEPTIDASE_C26_GGH"/>
    <property type="match status" value="1"/>
</dbReference>
<name>A0A388M1A3_CHABU</name>
<feature type="signal peptide" evidence="10">
    <location>
        <begin position="1"/>
        <end position="31"/>
    </location>
</feature>
<reference evidence="11 12" key="1">
    <citation type="journal article" date="2018" name="Cell">
        <title>The Chara Genome: Secondary Complexity and Implications for Plant Terrestrialization.</title>
        <authorList>
            <person name="Nishiyama T."/>
            <person name="Sakayama H."/>
            <person name="Vries J.D."/>
            <person name="Buschmann H."/>
            <person name="Saint-Marcoux D."/>
            <person name="Ullrich K.K."/>
            <person name="Haas F.B."/>
            <person name="Vanderstraeten L."/>
            <person name="Becker D."/>
            <person name="Lang D."/>
            <person name="Vosolsobe S."/>
            <person name="Rombauts S."/>
            <person name="Wilhelmsson P.K.I."/>
            <person name="Janitza P."/>
            <person name="Kern R."/>
            <person name="Heyl A."/>
            <person name="Rumpler F."/>
            <person name="Villalobos L.I.A.C."/>
            <person name="Clay J.M."/>
            <person name="Skokan R."/>
            <person name="Toyoda A."/>
            <person name="Suzuki Y."/>
            <person name="Kagoshima H."/>
            <person name="Schijlen E."/>
            <person name="Tajeshwar N."/>
            <person name="Catarino B."/>
            <person name="Hetherington A.J."/>
            <person name="Saltykova A."/>
            <person name="Bonnot C."/>
            <person name="Breuninger H."/>
            <person name="Symeonidi A."/>
            <person name="Radhakrishnan G.V."/>
            <person name="Van Nieuwerburgh F."/>
            <person name="Deforce D."/>
            <person name="Chang C."/>
            <person name="Karol K.G."/>
            <person name="Hedrich R."/>
            <person name="Ulvskov P."/>
            <person name="Glockner G."/>
            <person name="Delwiche C.F."/>
            <person name="Petrasek J."/>
            <person name="Van de Peer Y."/>
            <person name="Friml J."/>
            <person name="Beilby M."/>
            <person name="Dolan L."/>
            <person name="Kohara Y."/>
            <person name="Sugano S."/>
            <person name="Fujiyama A."/>
            <person name="Delaux P.-M."/>
            <person name="Quint M."/>
            <person name="TheiBen G."/>
            <person name="Hagemann M."/>
            <person name="Harholt J."/>
            <person name="Dunand C."/>
            <person name="Zachgo S."/>
            <person name="Langdale J."/>
            <person name="Maumus F."/>
            <person name="Straeten D.V.D."/>
            <person name="Gould S.B."/>
            <person name="Rensing S.A."/>
        </authorList>
    </citation>
    <scope>NUCLEOTIDE SEQUENCE [LARGE SCALE GENOMIC DNA]</scope>
    <source>
        <strain evidence="11 12">S276</strain>
    </source>
</reference>
<gene>
    <name evidence="11" type="ORF">CBR_g46825</name>
</gene>
<evidence type="ECO:0000256" key="1">
    <source>
        <dbReference type="ARBA" id="ARBA00004239"/>
    </source>
</evidence>
<dbReference type="STRING" id="69332.A0A388M1A3"/>
<dbReference type="Pfam" id="PF07722">
    <property type="entry name" value="Peptidase_C26"/>
    <property type="match status" value="1"/>
</dbReference>
<dbReference type="GO" id="GO:0034722">
    <property type="term" value="F:gamma-glutamyl-peptidase activity"/>
    <property type="evidence" value="ECO:0007669"/>
    <property type="project" value="UniProtKB-UniRule"/>
</dbReference>
<feature type="compositionally biased region" description="Basic and acidic residues" evidence="9">
    <location>
        <begin position="98"/>
        <end position="110"/>
    </location>
</feature>
<protein>
    <recommendedName>
        <fullName evidence="3 8">folate gamma-glutamyl hydrolase</fullName>
        <ecNumber evidence="3 8">3.4.19.9</ecNumber>
    </recommendedName>
</protein>
<evidence type="ECO:0000313" key="12">
    <source>
        <dbReference type="Proteomes" id="UP000265515"/>
    </source>
</evidence>
<dbReference type="EC" id="3.4.19.9" evidence="3 8"/>
<dbReference type="EMBL" id="BFEA01000660">
    <property type="protein sequence ID" value="GBG88259.1"/>
    <property type="molecule type" value="Genomic_DNA"/>
</dbReference>
<proteinExistence type="inferred from homology"/>
<dbReference type="InterPro" id="IPR011697">
    <property type="entry name" value="Peptidase_C26"/>
</dbReference>
<feature type="active site" description="Nucleophile" evidence="7 8">
    <location>
        <position position="349"/>
    </location>
</feature>
<dbReference type="GO" id="GO:0005773">
    <property type="term" value="C:vacuole"/>
    <property type="evidence" value="ECO:0007669"/>
    <property type="project" value="TreeGrafter"/>
</dbReference>
<evidence type="ECO:0000256" key="4">
    <source>
        <dbReference type="ARBA" id="ARBA00022525"/>
    </source>
</evidence>
<dbReference type="Gene3D" id="3.40.50.880">
    <property type="match status" value="1"/>
</dbReference>
<dbReference type="GO" id="GO:0005576">
    <property type="term" value="C:extracellular region"/>
    <property type="evidence" value="ECO:0007669"/>
    <property type="project" value="UniProtKB-SubCell"/>
</dbReference>
<dbReference type="InterPro" id="IPR029062">
    <property type="entry name" value="Class_I_gatase-like"/>
</dbReference>
<sequence>MLRVVAIAVVIGLAWLDLSTSPIWRFPVVAASDFSGKALPVEQELDAFGPAVARRRATGGDESTREGGGGEGGGGGREEGRRGGDESTREGGGGGGGGREEGRRGGGEKRIWKRQVGSTRPAGGNHDHESQRDSRRSLTAMPAKRTRDSEGRKSKEFHRSTEKQEGFRSDSDHGGKSSKELRARLGRRGGGGGGPSEAPVDYADSSSDLVFPRMCTAESAMIRRRSGRKNWKPVEPMVTDSPIIGVLTLPVTAQHFLKHGQQYFAASYARWMEAGGARVVPIFFDSTPEELDYLLHRVNGVFWTGGLVTFNPSPEDWPSFMYMQTTRRIMQHVLEENRNGRYYPLWGTCLGHERLLQLLVGGLTELEDDGDISIFDIVDAVNWNANLNFTAHLARSHLFSGLPFHIIQAAGGVIGRNLAFHNHELGLSPEAFYKTRANEELMVLSIDSDRKGSLFISTVEGKSMPLYGTQWHPEKIPWEWPKNFNITHSPEGVQLSNYMGRFFVDECRCNWNRFENEDAENEVLLYNWQPLPTQIMYGATEGIFTQVYFFGNRDERCQKDLYSAFVIDCERLETDREERTEVGTSPSQKILRNGPTPAFLGNDARGRAPLNSVQ</sequence>
<dbReference type="PROSITE" id="PS51273">
    <property type="entry name" value="GATASE_TYPE_1"/>
    <property type="match status" value="1"/>
</dbReference>
<dbReference type="GO" id="GO:0046900">
    <property type="term" value="P:tetrahydrofolylpolyglutamate metabolic process"/>
    <property type="evidence" value="ECO:0007669"/>
    <property type="project" value="TreeGrafter"/>
</dbReference>
<feature type="active site" description="Proton donor" evidence="7">
    <location>
        <position position="472"/>
    </location>
</feature>
<feature type="compositionally biased region" description="Basic and acidic residues" evidence="9">
    <location>
        <begin position="145"/>
        <end position="183"/>
    </location>
</feature>
<feature type="compositionally biased region" description="Basic and acidic residues" evidence="9">
    <location>
        <begin position="76"/>
        <end position="89"/>
    </location>
</feature>
<feature type="region of interest" description="Disordered" evidence="9">
    <location>
        <begin position="577"/>
        <end position="614"/>
    </location>
</feature>
<feature type="chain" id="PRO_5017423957" description="folate gamma-glutamyl hydrolase" evidence="10">
    <location>
        <begin position="32"/>
        <end position="614"/>
    </location>
</feature>
<keyword evidence="5 10" id="KW-0732">Signal</keyword>
<evidence type="ECO:0000256" key="10">
    <source>
        <dbReference type="SAM" id="SignalP"/>
    </source>
</evidence>
<comment type="caution">
    <text evidence="11">The sequence shown here is derived from an EMBL/GenBank/DDBJ whole genome shotgun (WGS) entry which is preliminary data.</text>
</comment>
<evidence type="ECO:0000256" key="9">
    <source>
        <dbReference type="SAM" id="MobiDB-lite"/>
    </source>
</evidence>
<evidence type="ECO:0000256" key="8">
    <source>
        <dbReference type="PROSITE-ProRule" id="PRU00607"/>
    </source>
</evidence>
<feature type="compositionally biased region" description="Basic and acidic residues" evidence="9">
    <location>
        <begin position="125"/>
        <end position="136"/>
    </location>
</feature>
<evidence type="ECO:0000256" key="5">
    <source>
        <dbReference type="ARBA" id="ARBA00022729"/>
    </source>
</evidence>
<organism evidence="11 12">
    <name type="scientific">Chara braunii</name>
    <name type="common">Braun's stonewort</name>
    <dbReference type="NCBI Taxonomy" id="69332"/>
    <lineage>
        <taxon>Eukaryota</taxon>
        <taxon>Viridiplantae</taxon>
        <taxon>Streptophyta</taxon>
        <taxon>Charophyceae</taxon>
        <taxon>Charales</taxon>
        <taxon>Characeae</taxon>
        <taxon>Chara</taxon>
    </lineage>
</organism>
<comment type="similarity">
    <text evidence="2">Belongs to the peptidase C26 family.</text>
</comment>
<evidence type="ECO:0000256" key="7">
    <source>
        <dbReference type="PIRSR" id="PIRSR615527-1"/>
    </source>
</evidence>
<dbReference type="InterPro" id="IPR015527">
    <property type="entry name" value="Pept_C26_g-glut_hydrolase"/>
</dbReference>
<dbReference type="PANTHER" id="PTHR11315:SF19">
    <property type="entry name" value="FOLATE GAMMA-GLUTAMYL HYDROLASE"/>
    <property type="match status" value="1"/>
</dbReference>
<comment type="subcellular location">
    <subcellularLocation>
        <location evidence="1">Secreted</location>
        <location evidence="1">Extracellular space</location>
    </subcellularLocation>
</comment>
<dbReference type="SUPFAM" id="SSF52317">
    <property type="entry name" value="Class I glutamine amidotransferase-like"/>
    <property type="match status" value="1"/>
</dbReference>
<feature type="region of interest" description="Disordered" evidence="9">
    <location>
        <begin position="50"/>
        <end position="204"/>
    </location>
</feature>
<dbReference type="OrthoDB" id="64220at2759"/>
<dbReference type="PANTHER" id="PTHR11315">
    <property type="entry name" value="PROTEASE FAMILY C26 GAMMA-GLUTAMYL HYDROLASE"/>
    <property type="match status" value="1"/>
</dbReference>
<accession>A0A388M1A3</accession>
<feature type="compositionally biased region" description="Gly residues" evidence="9">
    <location>
        <begin position="66"/>
        <end position="75"/>
    </location>
</feature>